<feature type="domain" description="XdhC Rossmann" evidence="2">
    <location>
        <begin position="209"/>
        <end position="353"/>
    </location>
</feature>
<dbReference type="InterPro" id="IPR052698">
    <property type="entry name" value="MoCofactor_Util/Proc"/>
</dbReference>
<feature type="domain" description="XdhC- CoxI" evidence="1">
    <location>
        <begin position="20"/>
        <end position="83"/>
    </location>
</feature>
<accession>A0ABZ1AM76</accession>
<dbReference type="Gene3D" id="3.40.50.720">
    <property type="entry name" value="NAD(P)-binding Rossmann-like Domain"/>
    <property type="match status" value="1"/>
</dbReference>
<organism evidence="3 4">
    <name type="scientific">Aromatoleum evansii</name>
    <name type="common">Azoarcus evansii</name>
    <dbReference type="NCBI Taxonomy" id="59406"/>
    <lineage>
        <taxon>Bacteria</taxon>
        <taxon>Pseudomonadati</taxon>
        <taxon>Pseudomonadota</taxon>
        <taxon>Betaproteobacteria</taxon>
        <taxon>Rhodocyclales</taxon>
        <taxon>Rhodocyclaceae</taxon>
        <taxon>Aromatoleum</taxon>
    </lineage>
</organism>
<evidence type="ECO:0000259" key="1">
    <source>
        <dbReference type="Pfam" id="PF02625"/>
    </source>
</evidence>
<keyword evidence="4" id="KW-1185">Reference proteome</keyword>
<proteinExistence type="predicted"/>
<dbReference type="PANTHER" id="PTHR30388">
    <property type="entry name" value="ALDEHYDE OXIDOREDUCTASE MOLYBDENUM COFACTOR ASSEMBLY PROTEIN"/>
    <property type="match status" value="1"/>
</dbReference>
<gene>
    <name evidence="3" type="ORF">U5817_18975</name>
</gene>
<evidence type="ECO:0000313" key="3">
    <source>
        <dbReference type="EMBL" id="WRL45268.1"/>
    </source>
</evidence>
<evidence type="ECO:0000259" key="2">
    <source>
        <dbReference type="Pfam" id="PF13478"/>
    </source>
</evidence>
<dbReference type="Pfam" id="PF02625">
    <property type="entry name" value="XdhC_CoxI"/>
    <property type="match status" value="1"/>
</dbReference>
<dbReference type="RefSeq" id="WP_169130580.1">
    <property type="nucleotide sequence ID" value="NZ_CAWPLS010000260.1"/>
</dbReference>
<dbReference type="Proteomes" id="UP001626593">
    <property type="component" value="Chromosome"/>
</dbReference>
<reference evidence="3 4" key="1">
    <citation type="submission" date="2023-12" db="EMBL/GenBank/DDBJ databases">
        <title>A. evansii MAY27, complete genome.</title>
        <authorList>
            <person name="Wang Y."/>
        </authorList>
    </citation>
    <scope>NUCLEOTIDE SEQUENCE [LARGE SCALE GENOMIC DNA]</scope>
    <source>
        <strain evidence="3 4">MAY27</strain>
    </source>
</reference>
<evidence type="ECO:0000313" key="4">
    <source>
        <dbReference type="Proteomes" id="UP001626593"/>
    </source>
</evidence>
<sequence>MKEMHEIVAAWHARVRVPGGSEAVLATVVKVEGSSYRRAGARMLIFADGRSVGTISGGCLESHVIKRAWWLTGATGATVCRYDTTADEDAQWAFGLGCNGVVHVLLERLSGGRNDAQLEALRVVRDEMRPAATAVVIDARDCAVGIGERMVMFPDGRCEGQFGDAALGKPIARDLALVLHERSSQHLRYPVDGGEVEVFLECVSPPPRLVVFGAGHDAVPVVHFAKQLGWHVTVADGRAHYARRERFPDADEVRVTNPDNPLDGCGVTADVAVVVMTHSVDQDRELLRRLLRKPPRYVGQLGPRSRTARLLGEIGSAGADEGALFVDALHYPIGLDIGADNPEEIALAIVGEIRAVFAGRLGTKLRHRSGESIHVDGGERRRKRETIDVTLIAA</sequence>
<dbReference type="Pfam" id="PF13478">
    <property type="entry name" value="XdhC_C"/>
    <property type="match status" value="1"/>
</dbReference>
<name>A0ABZ1AM76_AROEV</name>
<dbReference type="InterPro" id="IPR027051">
    <property type="entry name" value="XdhC_Rossmann_dom"/>
</dbReference>
<dbReference type="EMBL" id="CP141259">
    <property type="protein sequence ID" value="WRL45268.1"/>
    <property type="molecule type" value="Genomic_DNA"/>
</dbReference>
<dbReference type="InterPro" id="IPR003777">
    <property type="entry name" value="XdhC_CoxI"/>
</dbReference>
<protein>
    <submittedName>
        <fullName evidence="3">XdhC family protein</fullName>
    </submittedName>
</protein>
<dbReference type="PANTHER" id="PTHR30388:SF6">
    <property type="entry name" value="XANTHINE DEHYDROGENASE SUBUNIT A-RELATED"/>
    <property type="match status" value="1"/>
</dbReference>